<dbReference type="EMBL" id="JNUP01000069">
    <property type="protein sequence ID" value="KGE71098.1"/>
    <property type="molecule type" value="Genomic_DNA"/>
</dbReference>
<reference evidence="2 3" key="1">
    <citation type="submission" date="2014-05" db="EMBL/GenBank/DDBJ databases">
        <title>De novo Genome Sequence of Spirocheata sp.</title>
        <authorList>
            <person name="Shivani Y."/>
            <person name="Subhash Y."/>
            <person name="Tushar L."/>
            <person name="Sasikala C."/>
            <person name="Ramana C.V."/>
        </authorList>
    </citation>
    <scope>NUCLEOTIDE SEQUENCE [LARGE SCALE GENOMIC DNA]</scope>
    <source>
        <strain evidence="2 3">JC230</strain>
    </source>
</reference>
<organism evidence="2 3">
    <name type="scientific">Spirochaeta lutea</name>
    <dbReference type="NCBI Taxonomy" id="1480694"/>
    <lineage>
        <taxon>Bacteria</taxon>
        <taxon>Pseudomonadati</taxon>
        <taxon>Spirochaetota</taxon>
        <taxon>Spirochaetia</taxon>
        <taxon>Spirochaetales</taxon>
        <taxon>Spirochaetaceae</taxon>
        <taxon>Spirochaeta</taxon>
    </lineage>
</organism>
<dbReference type="Proteomes" id="UP000029692">
    <property type="component" value="Unassembled WGS sequence"/>
</dbReference>
<dbReference type="RefSeq" id="WP_037549169.1">
    <property type="nucleotide sequence ID" value="NZ_JNUP01000069.1"/>
</dbReference>
<evidence type="ECO:0000313" key="2">
    <source>
        <dbReference type="EMBL" id="KGE71098.1"/>
    </source>
</evidence>
<dbReference type="Gene3D" id="3.40.190.10">
    <property type="entry name" value="Periplasmic binding protein-like II"/>
    <property type="match status" value="1"/>
</dbReference>
<evidence type="ECO:0008006" key="4">
    <source>
        <dbReference type="Google" id="ProtNLM"/>
    </source>
</evidence>
<protein>
    <recommendedName>
        <fullName evidence="4">Lipoprotein</fullName>
    </recommendedName>
</protein>
<keyword evidence="3" id="KW-1185">Reference proteome</keyword>
<sequence>MQGFWTRILRGGLRAGLKVAAGILSASVILAGCGSDQAPQTQGPLILTDNPGVILAAQAYNALGQDPPIRIEVAEAADGGLVPHMRTMSPRPDGIISNQHLYPQSLSLFASVNSLITSLNRSPADYPPRALVMDPEAQSYVALPLSATLPVVVYRKNDPSMAGRRRITLEELAALAREYNTLEDNRLIRAGFLPTNNPAFLYAAAQIFKVDFKASVLEHRLSWNPSAFTAFTEFLRGWFDPEEVALEQQRRFEQELAYDPWHIMVSDGRLRFTLTSFQEYYSIPSVLRQNLAYAWFTGGQNHPGIPLYSQPVSASILKTSTNQDRTLNFFTWLSSPEGIQALYDLWIDQQMPGLSYLGGFPITPMGQTTWASTYFPGLENPVPGLDELVFSEILPSQWKKMKQEVILPQIIANIRAPENTSTSQDTLIQELERWQRLYRQE</sequence>
<dbReference type="eggNOG" id="COG1653">
    <property type="taxonomic scope" value="Bacteria"/>
</dbReference>
<dbReference type="OrthoDB" id="354992at2"/>
<comment type="caution">
    <text evidence="2">The sequence shown here is derived from an EMBL/GenBank/DDBJ whole genome shotgun (WGS) entry which is preliminary data.</text>
</comment>
<accession>A0A098QUL7</accession>
<dbReference type="SUPFAM" id="SSF53850">
    <property type="entry name" value="Periplasmic binding protein-like II"/>
    <property type="match status" value="1"/>
</dbReference>
<dbReference type="AlphaFoldDB" id="A0A098QUL7"/>
<gene>
    <name evidence="2" type="ORF">DC28_12660</name>
</gene>
<dbReference type="PROSITE" id="PS51257">
    <property type="entry name" value="PROKAR_LIPOPROTEIN"/>
    <property type="match status" value="1"/>
</dbReference>
<feature type="signal peptide" evidence="1">
    <location>
        <begin position="1"/>
        <end position="31"/>
    </location>
</feature>
<evidence type="ECO:0000313" key="3">
    <source>
        <dbReference type="Proteomes" id="UP000029692"/>
    </source>
</evidence>
<dbReference type="STRING" id="1480694.DC28_12660"/>
<keyword evidence="1" id="KW-0732">Signal</keyword>
<evidence type="ECO:0000256" key="1">
    <source>
        <dbReference type="SAM" id="SignalP"/>
    </source>
</evidence>
<feature type="chain" id="PRO_5001938604" description="Lipoprotein" evidence="1">
    <location>
        <begin position="32"/>
        <end position="441"/>
    </location>
</feature>
<proteinExistence type="predicted"/>
<name>A0A098QUL7_9SPIO</name>